<keyword evidence="2" id="KW-1185">Reference proteome</keyword>
<accession>A0A0C9X940</accession>
<dbReference type="HOGENOM" id="CLU_2758176_0_0_1"/>
<dbReference type="AlphaFoldDB" id="A0A0C9X940"/>
<reference evidence="1 2" key="1">
    <citation type="submission" date="2014-04" db="EMBL/GenBank/DDBJ databases">
        <authorList>
            <consortium name="DOE Joint Genome Institute"/>
            <person name="Kuo A."/>
            <person name="Kohler A."/>
            <person name="Nagy L.G."/>
            <person name="Floudas D."/>
            <person name="Copeland A."/>
            <person name="Barry K.W."/>
            <person name="Cichocki N."/>
            <person name="Veneault-Fourrey C."/>
            <person name="LaButti K."/>
            <person name="Lindquist E.A."/>
            <person name="Lipzen A."/>
            <person name="Lundell T."/>
            <person name="Morin E."/>
            <person name="Murat C."/>
            <person name="Sun H."/>
            <person name="Tunlid A."/>
            <person name="Henrissat B."/>
            <person name="Grigoriev I.V."/>
            <person name="Hibbett D.S."/>
            <person name="Martin F."/>
            <person name="Nordberg H.P."/>
            <person name="Cantor M.N."/>
            <person name="Hua S.X."/>
        </authorList>
    </citation>
    <scope>NUCLEOTIDE SEQUENCE [LARGE SCALE GENOMIC DNA]</scope>
    <source>
        <strain evidence="1 2">LaAM-08-1</strain>
    </source>
</reference>
<reference evidence="2" key="2">
    <citation type="submission" date="2015-01" db="EMBL/GenBank/DDBJ databases">
        <title>Evolutionary Origins and Diversification of the Mycorrhizal Mutualists.</title>
        <authorList>
            <consortium name="DOE Joint Genome Institute"/>
            <consortium name="Mycorrhizal Genomics Consortium"/>
            <person name="Kohler A."/>
            <person name="Kuo A."/>
            <person name="Nagy L.G."/>
            <person name="Floudas D."/>
            <person name="Copeland A."/>
            <person name="Barry K.W."/>
            <person name="Cichocki N."/>
            <person name="Veneault-Fourrey C."/>
            <person name="LaButti K."/>
            <person name="Lindquist E.A."/>
            <person name="Lipzen A."/>
            <person name="Lundell T."/>
            <person name="Morin E."/>
            <person name="Murat C."/>
            <person name="Riley R."/>
            <person name="Ohm R."/>
            <person name="Sun H."/>
            <person name="Tunlid A."/>
            <person name="Henrissat B."/>
            <person name="Grigoriev I.V."/>
            <person name="Hibbett D.S."/>
            <person name="Martin F."/>
        </authorList>
    </citation>
    <scope>NUCLEOTIDE SEQUENCE [LARGE SCALE GENOMIC DNA]</scope>
    <source>
        <strain evidence="2">LaAM-08-1</strain>
    </source>
</reference>
<evidence type="ECO:0000313" key="1">
    <source>
        <dbReference type="EMBL" id="KIK08755.1"/>
    </source>
</evidence>
<sequence length="70" mass="8038">MISGEMKWLGGQWGSVFVLPQPFKFYLNSNYVLSQRSLSITPSRECCQLSNEDFIKHRLMKASGKRLKLG</sequence>
<organism evidence="1 2">
    <name type="scientific">Laccaria amethystina LaAM-08-1</name>
    <dbReference type="NCBI Taxonomy" id="1095629"/>
    <lineage>
        <taxon>Eukaryota</taxon>
        <taxon>Fungi</taxon>
        <taxon>Dikarya</taxon>
        <taxon>Basidiomycota</taxon>
        <taxon>Agaricomycotina</taxon>
        <taxon>Agaricomycetes</taxon>
        <taxon>Agaricomycetidae</taxon>
        <taxon>Agaricales</taxon>
        <taxon>Agaricineae</taxon>
        <taxon>Hydnangiaceae</taxon>
        <taxon>Laccaria</taxon>
    </lineage>
</organism>
<protein>
    <submittedName>
        <fullName evidence="1">Uncharacterized protein</fullName>
    </submittedName>
</protein>
<evidence type="ECO:0000313" key="2">
    <source>
        <dbReference type="Proteomes" id="UP000054477"/>
    </source>
</evidence>
<name>A0A0C9X940_9AGAR</name>
<proteinExistence type="predicted"/>
<dbReference type="Proteomes" id="UP000054477">
    <property type="component" value="Unassembled WGS sequence"/>
</dbReference>
<gene>
    <name evidence="1" type="ORF">K443DRAFT_533309</name>
</gene>
<dbReference type="EMBL" id="KN838541">
    <property type="protein sequence ID" value="KIK08755.1"/>
    <property type="molecule type" value="Genomic_DNA"/>
</dbReference>